<evidence type="ECO:0000313" key="2">
    <source>
        <dbReference type="Proteomes" id="UP001254848"/>
    </source>
</evidence>
<dbReference type="RefSeq" id="WP_413778998.1">
    <property type="nucleotide sequence ID" value="NZ_JAUOZS010000001.1"/>
</dbReference>
<evidence type="ECO:0000313" key="1">
    <source>
        <dbReference type="EMBL" id="MDT8900453.1"/>
    </source>
</evidence>
<accession>A0ABU3NW48</accession>
<dbReference type="EMBL" id="JAUOZS010000001">
    <property type="protein sequence ID" value="MDT8900453.1"/>
    <property type="molecule type" value="Genomic_DNA"/>
</dbReference>
<keyword evidence="2" id="KW-1185">Reference proteome</keyword>
<sequence>MAKVKNRQPLPTGVRVVTNNRIVYQGLLQPPPPVFPPAPFTPNNNRFIYVLLSCPPELITTTGERVTIEPTLFDEGDLVRINAEDIAIGPSGDCVDNAANTFCPTTS</sequence>
<gene>
    <name evidence="1" type="ORF">Q4T40_04245</name>
</gene>
<comment type="caution">
    <text evidence="1">The sequence shown here is derived from an EMBL/GenBank/DDBJ whole genome shotgun (WGS) entry which is preliminary data.</text>
</comment>
<protein>
    <submittedName>
        <fullName evidence="1">Uncharacterized protein</fullName>
    </submittedName>
</protein>
<organism evidence="1 2">
    <name type="scientific">Anaeroselena agilis</name>
    <dbReference type="NCBI Taxonomy" id="3063788"/>
    <lineage>
        <taxon>Bacteria</taxon>
        <taxon>Bacillati</taxon>
        <taxon>Bacillota</taxon>
        <taxon>Negativicutes</taxon>
        <taxon>Acetonemataceae</taxon>
        <taxon>Anaeroselena</taxon>
    </lineage>
</organism>
<name>A0ABU3NW48_9FIRM</name>
<proteinExistence type="predicted"/>
<dbReference type="Proteomes" id="UP001254848">
    <property type="component" value="Unassembled WGS sequence"/>
</dbReference>
<reference evidence="1 2" key="1">
    <citation type="submission" date="2023-07" db="EMBL/GenBank/DDBJ databases">
        <title>The novel representative of Negativicutes class, Anaeroselena agilis gen. nov. sp. nov.</title>
        <authorList>
            <person name="Prokofeva M.I."/>
            <person name="Elcheninov A.G."/>
            <person name="Klyukina A."/>
            <person name="Kublanov I.V."/>
            <person name="Frolov E.N."/>
            <person name="Podosokorskaya O.A."/>
        </authorList>
    </citation>
    <scope>NUCLEOTIDE SEQUENCE [LARGE SCALE GENOMIC DNA]</scope>
    <source>
        <strain evidence="1 2">4137-cl</strain>
    </source>
</reference>